<dbReference type="PANTHER" id="PTHR20855">
    <property type="entry name" value="ADIPOR/PROGESTIN RECEPTOR-RELATED"/>
    <property type="match status" value="1"/>
</dbReference>
<dbReference type="AlphaFoldDB" id="A0A5N6NVF9"/>
<dbReference type="InterPro" id="IPR004254">
    <property type="entry name" value="AdipoR/HlyIII-related"/>
</dbReference>
<gene>
    <name evidence="6" type="ORF">E3N88_17633</name>
</gene>
<evidence type="ECO:0000256" key="4">
    <source>
        <dbReference type="ARBA" id="ARBA00023136"/>
    </source>
</evidence>
<evidence type="ECO:0000313" key="7">
    <source>
        <dbReference type="Proteomes" id="UP000326396"/>
    </source>
</evidence>
<dbReference type="GO" id="GO:0009725">
    <property type="term" value="P:response to hormone"/>
    <property type="evidence" value="ECO:0007669"/>
    <property type="project" value="TreeGrafter"/>
</dbReference>
<evidence type="ECO:0000256" key="3">
    <source>
        <dbReference type="ARBA" id="ARBA00022989"/>
    </source>
</evidence>
<dbReference type="EMBL" id="SZYD01000009">
    <property type="protein sequence ID" value="KAD5317687.1"/>
    <property type="molecule type" value="Genomic_DNA"/>
</dbReference>
<comment type="subcellular location">
    <subcellularLocation>
        <location evidence="1">Membrane</location>
        <topology evidence="1">Multi-pass membrane protein</topology>
    </subcellularLocation>
</comment>
<dbReference type="Proteomes" id="UP000326396">
    <property type="component" value="Linkage Group LG17"/>
</dbReference>
<dbReference type="GO" id="GO:0009744">
    <property type="term" value="P:response to sucrose"/>
    <property type="evidence" value="ECO:0007669"/>
    <property type="project" value="UniProtKB-ARBA"/>
</dbReference>
<evidence type="ECO:0000313" key="6">
    <source>
        <dbReference type="EMBL" id="KAD5317687.1"/>
    </source>
</evidence>
<organism evidence="6 7">
    <name type="scientific">Mikania micrantha</name>
    <name type="common">bitter vine</name>
    <dbReference type="NCBI Taxonomy" id="192012"/>
    <lineage>
        <taxon>Eukaryota</taxon>
        <taxon>Viridiplantae</taxon>
        <taxon>Streptophyta</taxon>
        <taxon>Embryophyta</taxon>
        <taxon>Tracheophyta</taxon>
        <taxon>Spermatophyta</taxon>
        <taxon>Magnoliopsida</taxon>
        <taxon>eudicotyledons</taxon>
        <taxon>Gunneridae</taxon>
        <taxon>Pentapetalae</taxon>
        <taxon>asterids</taxon>
        <taxon>campanulids</taxon>
        <taxon>Asterales</taxon>
        <taxon>Asteraceae</taxon>
        <taxon>Asteroideae</taxon>
        <taxon>Heliantheae alliance</taxon>
        <taxon>Eupatorieae</taxon>
        <taxon>Mikania</taxon>
    </lineage>
</organism>
<reference evidence="6 7" key="1">
    <citation type="submission" date="2019-05" db="EMBL/GenBank/DDBJ databases">
        <title>Mikania micrantha, genome provides insights into the molecular mechanism of rapid growth.</title>
        <authorList>
            <person name="Liu B."/>
        </authorList>
    </citation>
    <scope>NUCLEOTIDE SEQUENCE [LARGE SCALE GENOMIC DNA]</scope>
    <source>
        <strain evidence="6">NLD-2019</strain>
        <tissue evidence="6">Leaf</tissue>
    </source>
</reference>
<dbReference type="GO" id="GO:0038023">
    <property type="term" value="F:signaling receptor activity"/>
    <property type="evidence" value="ECO:0007669"/>
    <property type="project" value="TreeGrafter"/>
</dbReference>
<keyword evidence="3" id="KW-1133">Transmembrane helix</keyword>
<dbReference type="Pfam" id="PF03006">
    <property type="entry name" value="HlyIII"/>
    <property type="match status" value="1"/>
</dbReference>
<evidence type="ECO:0000256" key="5">
    <source>
        <dbReference type="SAM" id="MobiDB-lite"/>
    </source>
</evidence>
<evidence type="ECO:0000256" key="1">
    <source>
        <dbReference type="ARBA" id="ARBA00004141"/>
    </source>
</evidence>
<comment type="caution">
    <text evidence="6">The sequence shown here is derived from an EMBL/GenBank/DDBJ whole genome shotgun (WGS) entry which is preliminary data.</text>
</comment>
<feature type="compositionally biased region" description="Basic and acidic residues" evidence="5">
    <location>
        <begin position="16"/>
        <end position="28"/>
    </location>
</feature>
<evidence type="ECO:0000256" key="2">
    <source>
        <dbReference type="ARBA" id="ARBA00022692"/>
    </source>
</evidence>
<dbReference type="GO" id="GO:0016020">
    <property type="term" value="C:membrane"/>
    <property type="evidence" value="ECO:0007669"/>
    <property type="project" value="UniProtKB-SubCell"/>
</dbReference>
<feature type="region of interest" description="Disordered" evidence="5">
    <location>
        <begin position="1"/>
        <end position="28"/>
    </location>
</feature>
<protein>
    <submittedName>
        <fullName evidence="6">Uncharacterized protein</fullName>
    </submittedName>
</protein>
<sequence>MKRRGGKSKNVNRFISSERTDKMSKQRSEKRLMKYDELPEYLKDNEFILDYYRCEWPLKDVIGSVFAWHNETLNIWTHLVGFCIFLSLAVWSSTNKEKVESLVASFISRTHGFQEPIMTTLTAKANGSVVSMLTPVSDRFIYIFARSLDSITKPNSSW</sequence>
<dbReference type="OrthoDB" id="529367at2759"/>
<keyword evidence="7" id="KW-1185">Reference proteome</keyword>
<name>A0A5N6NVF9_9ASTR</name>
<dbReference type="PANTHER" id="PTHR20855:SF100">
    <property type="entry name" value="HEPTAHELICAL TRANSMEMBRANE PROTEIN 2"/>
    <property type="match status" value="1"/>
</dbReference>
<keyword evidence="2" id="KW-0812">Transmembrane</keyword>
<accession>A0A5N6NVF9</accession>
<proteinExistence type="predicted"/>
<keyword evidence="4" id="KW-0472">Membrane</keyword>